<proteinExistence type="predicted"/>
<evidence type="ECO:0000313" key="4">
    <source>
        <dbReference type="EMBL" id="CAB4192489.1"/>
    </source>
</evidence>
<dbReference type="EMBL" id="LR797186">
    <property type="protein sequence ID" value="CAB4192489.1"/>
    <property type="molecule type" value="Genomic_DNA"/>
</dbReference>
<reference evidence="2" key="1">
    <citation type="submission" date="2020-05" db="EMBL/GenBank/DDBJ databases">
        <authorList>
            <person name="Chiriac C."/>
            <person name="Salcher M."/>
            <person name="Ghai R."/>
            <person name="Kavagutti S V."/>
        </authorList>
    </citation>
    <scope>NUCLEOTIDE SEQUENCE</scope>
</reference>
<keyword evidence="1" id="KW-1133">Transmembrane helix</keyword>
<protein>
    <submittedName>
        <fullName evidence="2">Uncharacterized protein</fullName>
    </submittedName>
</protein>
<dbReference type="EMBL" id="LR796909">
    <property type="protein sequence ID" value="CAB4174236.1"/>
    <property type="molecule type" value="Genomic_DNA"/>
</dbReference>
<evidence type="ECO:0000313" key="5">
    <source>
        <dbReference type="EMBL" id="CAB4217004.1"/>
    </source>
</evidence>
<dbReference type="EMBL" id="LR798427">
    <property type="protein sequence ID" value="CAB5231141.1"/>
    <property type="molecule type" value="Genomic_DNA"/>
</dbReference>
<name>A0A6J5PW02_9CAUD</name>
<evidence type="ECO:0000313" key="6">
    <source>
        <dbReference type="EMBL" id="CAB5231141.1"/>
    </source>
</evidence>
<evidence type="ECO:0000256" key="1">
    <source>
        <dbReference type="SAM" id="Phobius"/>
    </source>
</evidence>
<organism evidence="2">
    <name type="scientific">uncultured Caudovirales phage</name>
    <dbReference type="NCBI Taxonomy" id="2100421"/>
    <lineage>
        <taxon>Viruses</taxon>
        <taxon>Duplodnaviria</taxon>
        <taxon>Heunggongvirae</taxon>
        <taxon>Uroviricota</taxon>
        <taxon>Caudoviricetes</taxon>
        <taxon>Peduoviridae</taxon>
        <taxon>Maltschvirus</taxon>
        <taxon>Maltschvirus maltsch</taxon>
    </lineage>
</organism>
<evidence type="ECO:0000313" key="3">
    <source>
        <dbReference type="EMBL" id="CAB4186195.1"/>
    </source>
</evidence>
<gene>
    <name evidence="3" type="ORF">UFOVP1133_30</name>
    <name evidence="4" type="ORF">UFOVP1249_28</name>
    <name evidence="5" type="ORF">UFOVP1494_6</name>
    <name evidence="6" type="ORF">UFOVP1583_28</name>
    <name evidence="2" type="ORF">UFOVP968_31</name>
</gene>
<keyword evidence="1" id="KW-0812">Transmembrane</keyword>
<evidence type="ECO:0000313" key="2">
    <source>
        <dbReference type="EMBL" id="CAB4174236.1"/>
    </source>
</evidence>
<sequence length="48" mass="5025">MIALILQALGAFTITVAAWRINPAVSLAVGGISLILFGIAFEKPKDGR</sequence>
<dbReference type="EMBL" id="LR797092">
    <property type="protein sequence ID" value="CAB4186195.1"/>
    <property type="molecule type" value="Genomic_DNA"/>
</dbReference>
<dbReference type="EMBL" id="LR797457">
    <property type="protein sequence ID" value="CAB4217004.1"/>
    <property type="molecule type" value="Genomic_DNA"/>
</dbReference>
<feature type="transmembrane region" description="Helical" evidence="1">
    <location>
        <begin position="23"/>
        <end position="41"/>
    </location>
</feature>
<keyword evidence="1" id="KW-0472">Membrane</keyword>
<accession>A0A6J5PW02</accession>